<accession>Q5GXC8</accession>
<proteinExistence type="predicted"/>
<keyword evidence="2" id="KW-1185">Reference proteome</keyword>
<gene>
    <name evidence="1" type="ordered locus">XOO3389</name>
</gene>
<sequence>MGRLATAAAPVLVRANVATVPSPATGWDARTEPGLMTLIVDLYVAWLMERCALSRVKANVLDHHPVSAMVLQWRP</sequence>
<dbReference type="EMBL" id="AE013598">
    <property type="protein sequence ID" value="AAW76643.1"/>
    <property type="molecule type" value="Genomic_DNA"/>
</dbReference>
<dbReference type="KEGG" id="xoo:XOO3389"/>
<dbReference type="STRING" id="291331.XOO3389"/>
<dbReference type="Proteomes" id="UP000006735">
    <property type="component" value="Chromosome"/>
</dbReference>
<dbReference type="HOGENOM" id="CLU_2670224_0_0_6"/>
<dbReference type="AlphaFoldDB" id="Q5GXC8"/>
<protein>
    <submittedName>
        <fullName evidence="1">Acetyltransferase</fullName>
    </submittedName>
</protein>
<reference evidence="1 2" key="1">
    <citation type="journal article" date="2005" name="Nucleic Acids Res.">
        <title>The genome sequence of Xanthomonas oryzae pathovar oryzae KACC10331, the bacterial blight pathogen of rice.</title>
        <authorList>
            <person name="Lee B.M."/>
            <person name="Park Y.J."/>
            <person name="Park D.S."/>
            <person name="Kang H.W."/>
            <person name="Kim J.G."/>
            <person name="Song E.S."/>
            <person name="Park I.C."/>
            <person name="Yoon U.H."/>
            <person name="Hahn J.H."/>
            <person name="Koo B.S."/>
            <person name="Lee G.B."/>
            <person name="Kim H."/>
            <person name="Park H.S."/>
            <person name="Yoon K.O."/>
            <person name="Kim J.H."/>
            <person name="Jung C.H."/>
            <person name="Koh N.H."/>
            <person name="Seo J.S."/>
            <person name="Go S.J."/>
        </authorList>
    </citation>
    <scope>NUCLEOTIDE SEQUENCE [LARGE SCALE GENOMIC DNA]</scope>
    <source>
        <strain evidence="2">KACC10331 / KXO85</strain>
    </source>
</reference>
<evidence type="ECO:0000313" key="2">
    <source>
        <dbReference type="Proteomes" id="UP000006735"/>
    </source>
</evidence>
<organism evidence="1 2">
    <name type="scientific">Xanthomonas oryzae pv. oryzae (strain KACC10331 / KXO85)</name>
    <dbReference type="NCBI Taxonomy" id="291331"/>
    <lineage>
        <taxon>Bacteria</taxon>
        <taxon>Pseudomonadati</taxon>
        <taxon>Pseudomonadota</taxon>
        <taxon>Gammaproteobacteria</taxon>
        <taxon>Lysobacterales</taxon>
        <taxon>Lysobacteraceae</taxon>
        <taxon>Xanthomonas</taxon>
    </lineage>
</organism>
<evidence type="ECO:0000313" key="1">
    <source>
        <dbReference type="EMBL" id="AAW76643.1"/>
    </source>
</evidence>
<name>Q5GXC8_XANOR</name>